<dbReference type="AlphaFoldDB" id="A0A842I427"/>
<dbReference type="Proteomes" id="UP000555411">
    <property type="component" value="Unassembled WGS sequence"/>
</dbReference>
<evidence type="ECO:0000313" key="3">
    <source>
        <dbReference type="Proteomes" id="UP000555411"/>
    </source>
</evidence>
<reference evidence="2 3" key="1">
    <citation type="journal article" date="2017" name="Int. J. Syst. Evol. Microbiol.">
        <title>Gemmobacter straminiformis sp. nov., isolated from an artificial fountain.</title>
        <authorList>
            <person name="Kang J.Y."/>
            <person name="Kim M.J."/>
            <person name="Chun J."/>
            <person name="Son K.P."/>
            <person name="Jahng K.Y."/>
        </authorList>
    </citation>
    <scope>NUCLEOTIDE SEQUENCE [LARGE SCALE GENOMIC DNA]</scope>
    <source>
        <strain evidence="2 3">CAM-8</strain>
    </source>
</reference>
<name>A0A842I427_9RHOB</name>
<feature type="domain" description="YjiS-like" evidence="1">
    <location>
        <begin position="3"/>
        <end position="36"/>
    </location>
</feature>
<dbReference type="EMBL" id="JACLQD010000001">
    <property type="protein sequence ID" value="MBC2834275.1"/>
    <property type="molecule type" value="Genomic_DNA"/>
</dbReference>
<dbReference type="InterPro" id="IPR009506">
    <property type="entry name" value="YjiS-like"/>
</dbReference>
<keyword evidence="3" id="KW-1185">Reference proteome</keyword>
<accession>A0A842I427</accession>
<protein>
    <submittedName>
        <fullName evidence="2">DUF1127 domain-containing protein</fullName>
    </submittedName>
</protein>
<proteinExistence type="predicted"/>
<evidence type="ECO:0000259" key="1">
    <source>
        <dbReference type="Pfam" id="PF06568"/>
    </source>
</evidence>
<comment type="caution">
    <text evidence="2">The sequence shown here is derived from an EMBL/GenBank/DDBJ whole genome shotgun (WGS) entry which is preliminary data.</text>
</comment>
<evidence type="ECO:0000313" key="2">
    <source>
        <dbReference type="EMBL" id="MBC2834275.1"/>
    </source>
</evidence>
<sequence>MFDRIRAFLDRWHDLKSVDALSDRELDDLGMSRAQIAEFIAIPADVPDRIARMAAVFGIPEAELQARRADYLELLSTCHHCPDRAACTLALHKGDIRSPADAAFCPNAEIYAGRSPLAA</sequence>
<dbReference type="Pfam" id="PF06568">
    <property type="entry name" value="YjiS-like"/>
    <property type="match status" value="1"/>
</dbReference>
<organism evidence="2 3">
    <name type="scientific">Paragemmobacter straminiformis</name>
    <dbReference type="NCBI Taxonomy" id="2045119"/>
    <lineage>
        <taxon>Bacteria</taxon>
        <taxon>Pseudomonadati</taxon>
        <taxon>Pseudomonadota</taxon>
        <taxon>Alphaproteobacteria</taxon>
        <taxon>Rhodobacterales</taxon>
        <taxon>Paracoccaceae</taxon>
        <taxon>Paragemmobacter</taxon>
    </lineage>
</organism>
<gene>
    <name evidence="2" type="ORF">H7F16_02075</name>
</gene>
<dbReference type="RefSeq" id="WP_185795890.1">
    <property type="nucleotide sequence ID" value="NZ_JACLQD010000001.1"/>
</dbReference>